<evidence type="ECO:0000313" key="2">
    <source>
        <dbReference type="Proteomes" id="UP000823388"/>
    </source>
</evidence>
<proteinExistence type="predicted"/>
<organism evidence="1 2">
    <name type="scientific">Panicum virgatum</name>
    <name type="common">Blackwell switchgrass</name>
    <dbReference type="NCBI Taxonomy" id="38727"/>
    <lineage>
        <taxon>Eukaryota</taxon>
        <taxon>Viridiplantae</taxon>
        <taxon>Streptophyta</taxon>
        <taxon>Embryophyta</taxon>
        <taxon>Tracheophyta</taxon>
        <taxon>Spermatophyta</taxon>
        <taxon>Magnoliopsida</taxon>
        <taxon>Liliopsida</taxon>
        <taxon>Poales</taxon>
        <taxon>Poaceae</taxon>
        <taxon>PACMAD clade</taxon>
        <taxon>Panicoideae</taxon>
        <taxon>Panicodae</taxon>
        <taxon>Paniceae</taxon>
        <taxon>Panicinae</taxon>
        <taxon>Panicum</taxon>
        <taxon>Panicum sect. Hiantes</taxon>
    </lineage>
</organism>
<sequence length="53" mass="6206">MVREHVDEVLLEPGDMDVTFLVAHTKPMMSAIHACLWCWRIRCELEDFVLCIC</sequence>
<accession>A0A8T0VEY9</accession>
<dbReference type="EMBL" id="CM029040">
    <property type="protein sequence ID" value="KAG2634862.1"/>
    <property type="molecule type" value="Genomic_DNA"/>
</dbReference>
<keyword evidence="2" id="KW-1185">Reference proteome</keyword>
<name>A0A8T0VEY9_PANVG</name>
<dbReference type="Proteomes" id="UP000823388">
    <property type="component" value="Chromosome 2N"/>
</dbReference>
<gene>
    <name evidence="1" type="ORF">PVAP13_2NG327200</name>
</gene>
<evidence type="ECO:0000313" key="1">
    <source>
        <dbReference type="EMBL" id="KAG2634862.1"/>
    </source>
</evidence>
<protein>
    <submittedName>
        <fullName evidence="1">Uncharacterized protein</fullName>
    </submittedName>
</protein>
<dbReference type="AlphaFoldDB" id="A0A8T0VEY9"/>
<reference evidence="1" key="1">
    <citation type="submission" date="2020-05" db="EMBL/GenBank/DDBJ databases">
        <title>WGS assembly of Panicum virgatum.</title>
        <authorList>
            <person name="Lovell J.T."/>
            <person name="Jenkins J."/>
            <person name="Shu S."/>
            <person name="Juenger T.E."/>
            <person name="Schmutz J."/>
        </authorList>
    </citation>
    <scope>NUCLEOTIDE SEQUENCE</scope>
    <source>
        <strain evidence="1">AP13</strain>
    </source>
</reference>
<comment type="caution">
    <text evidence="1">The sequence shown here is derived from an EMBL/GenBank/DDBJ whole genome shotgun (WGS) entry which is preliminary data.</text>
</comment>